<dbReference type="PANTHER" id="PTHR13199:SF23">
    <property type="entry name" value="MEIOSIS CHROMOSOME SEGREGATION FAMILY PROTEIN"/>
    <property type="match status" value="1"/>
</dbReference>
<evidence type="ECO:0000313" key="4">
    <source>
        <dbReference type="Proteomes" id="UP000516437"/>
    </source>
</evidence>
<accession>A0A6A1URR4</accession>
<evidence type="ECO:0000259" key="2">
    <source>
        <dbReference type="SMART" id="SM01177"/>
    </source>
</evidence>
<dbReference type="PANTHER" id="PTHR13199">
    <property type="entry name" value="GH03947P"/>
    <property type="match status" value="1"/>
</dbReference>
<dbReference type="InterPro" id="IPR051506">
    <property type="entry name" value="ATOS_Transcription_Regulators"/>
</dbReference>
<comment type="caution">
    <text evidence="3">The sequence shown here is derived from an EMBL/GenBank/DDBJ whole genome shotgun (WGS) entry which is preliminary data.</text>
</comment>
<protein>
    <recommendedName>
        <fullName evidence="2">Atos-like conserved domain-containing protein</fullName>
    </recommendedName>
</protein>
<dbReference type="AlphaFoldDB" id="A0A6A1URR4"/>
<dbReference type="InterPro" id="IPR025261">
    <property type="entry name" value="Atos-like_cons_dom"/>
</dbReference>
<proteinExistence type="predicted"/>
<evidence type="ECO:0000256" key="1">
    <source>
        <dbReference type="SAM" id="MobiDB-lite"/>
    </source>
</evidence>
<dbReference type="EMBL" id="RXIC02000026">
    <property type="protein sequence ID" value="KAB1202856.1"/>
    <property type="molecule type" value="Genomic_DNA"/>
</dbReference>
<sequence>MGLPQVPPSEIGEEVEAASLGTFLQGPPRFTDVSTCDMDGMHCENMRPLAGNPPCSSVRDFRRNTCLELSTVHEDSFKLRGAMEVTSNIHGMRIGSVDKGCGFTPRSGRNILNPVSRVVGFDSGGASLLNDGFKGISAVHVQSSAGSNVRVNETESSGSLVRKRLLSPLSSMLSPDQFNGDPLDIGCRDIQANSPAMPHNISVSVAKDNKKANVGSQNLFASPNWSLSGCLEQKNKLNDNDRKESMLFTDGPLIQSKEQPPSYSCFLSSPALDIFRESSKVRSQSGAISISPKKALSPPLCLSPLGPKISERMKTAGVCWTTKNEMECHLTLKNIEQPLERSERSTFLAPEEEGYRIASKSFEDIYILQRECHSSSLESDTDIGWPFSQEPAPASRGVRYPRSLSGLPVRRSLVGSFEESLLSGRFLSGKLSQRIDGFLAVLSITGGNFSPQSKKLPFTVTSVDGDCFLLYYASIDLAGDSSSKNCGGQKLKRGLSNDDSQTVRSRLRIPMKGRIQLVLSNPEKTPLHTFLCNYDLSDMPGGTKTFLRQKLTLASSTPNSAQLKQGRVDIGSKVLENRDPASDKIPPIKLSQEGRNTRGVDTEHTLRPMDQKDDISGSEDSKLVDSTGKGELSKESLSMGGLGGSSFMLEHGCNTGQCQRIEGKCHETLRKSHSCSKANDKTAGARALRYALHLRFVCPSPKKYSRSVQRCKSDPLSVPQNRDMEGERRFYLYNDLRVVFPQRHSDTDEGKLNVEYHFPEDPRYFAIN</sequence>
<gene>
    <name evidence="3" type="ORF">CJ030_MR8G024969</name>
</gene>
<feature type="domain" description="Atos-like conserved" evidence="2">
    <location>
        <begin position="413"/>
        <end position="472"/>
    </location>
</feature>
<reference evidence="3 4" key="1">
    <citation type="journal article" date="2019" name="Plant Biotechnol. J.">
        <title>The red bayberry genome and genetic basis of sex determination.</title>
        <authorList>
            <person name="Jia H.M."/>
            <person name="Jia H.J."/>
            <person name="Cai Q.L."/>
            <person name="Wang Y."/>
            <person name="Zhao H.B."/>
            <person name="Yang W.F."/>
            <person name="Wang G.Y."/>
            <person name="Li Y.H."/>
            <person name="Zhan D.L."/>
            <person name="Shen Y.T."/>
            <person name="Niu Q.F."/>
            <person name="Chang L."/>
            <person name="Qiu J."/>
            <person name="Zhao L."/>
            <person name="Xie H.B."/>
            <person name="Fu W.Y."/>
            <person name="Jin J."/>
            <person name="Li X.W."/>
            <person name="Jiao Y."/>
            <person name="Zhou C.C."/>
            <person name="Tu T."/>
            <person name="Chai C.Y."/>
            <person name="Gao J.L."/>
            <person name="Fan L.J."/>
            <person name="van de Weg E."/>
            <person name="Wang J.Y."/>
            <person name="Gao Z.S."/>
        </authorList>
    </citation>
    <scope>NUCLEOTIDE SEQUENCE [LARGE SCALE GENOMIC DNA]</scope>
    <source>
        <tissue evidence="3">Leaves</tissue>
    </source>
</reference>
<feature type="region of interest" description="Disordered" evidence="1">
    <location>
        <begin position="575"/>
        <end position="637"/>
    </location>
</feature>
<keyword evidence="4" id="KW-1185">Reference proteome</keyword>
<feature type="compositionally biased region" description="Basic and acidic residues" evidence="1">
    <location>
        <begin position="595"/>
        <end position="623"/>
    </location>
</feature>
<dbReference type="Pfam" id="PF13889">
    <property type="entry name" value="Chromosome_seg"/>
    <property type="match status" value="1"/>
</dbReference>
<dbReference type="SMART" id="SM01177">
    <property type="entry name" value="DUF4210"/>
    <property type="match status" value="1"/>
</dbReference>
<dbReference type="InterPro" id="IPR033473">
    <property type="entry name" value="Atos-like_C"/>
</dbReference>
<dbReference type="OrthoDB" id="8625101at2759"/>
<dbReference type="Proteomes" id="UP000516437">
    <property type="component" value="Chromosome 8"/>
</dbReference>
<organism evidence="3 4">
    <name type="scientific">Morella rubra</name>
    <name type="common">Chinese bayberry</name>
    <dbReference type="NCBI Taxonomy" id="262757"/>
    <lineage>
        <taxon>Eukaryota</taxon>
        <taxon>Viridiplantae</taxon>
        <taxon>Streptophyta</taxon>
        <taxon>Embryophyta</taxon>
        <taxon>Tracheophyta</taxon>
        <taxon>Spermatophyta</taxon>
        <taxon>Magnoliopsida</taxon>
        <taxon>eudicotyledons</taxon>
        <taxon>Gunneridae</taxon>
        <taxon>Pentapetalae</taxon>
        <taxon>rosids</taxon>
        <taxon>fabids</taxon>
        <taxon>Fagales</taxon>
        <taxon>Myricaceae</taxon>
        <taxon>Morella</taxon>
    </lineage>
</organism>
<evidence type="ECO:0000313" key="3">
    <source>
        <dbReference type="EMBL" id="KAB1202856.1"/>
    </source>
</evidence>
<name>A0A6A1URR4_9ROSI</name>